<feature type="domain" description="HTH tetR-type" evidence="5">
    <location>
        <begin position="7"/>
        <end position="66"/>
    </location>
</feature>
<dbReference type="InterPro" id="IPR001647">
    <property type="entry name" value="HTH_TetR"/>
</dbReference>
<dbReference type="InterPro" id="IPR049445">
    <property type="entry name" value="TetR_SbtR-like_C"/>
</dbReference>
<evidence type="ECO:0000259" key="5">
    <source>
        <dbReference type="PROSITE" id="PS50977"/>
    </source>
</evidence>
<dbReference type="PANTHER" id="PTHR30055">
    <property type="entry name" value="HTH-TYPE TRANSCRIPTIONAL REGULATOR RUTR"/>
    <property type="match status" value="1"/>
</dbReference>
<dbReference type="InterPro" id="IPR009057">
    <property type="entry name" value="Homeodomain-like_sf"/>
</dbReference>
<name>A0ABN2YHR8_9ACTN</name>
<dbReference type="SUPFAM" id="SSF46689">
    <property type="entry name" value="Homeodomain-like"/>
    <property type="match status" value="1"/>
</dbReference>
<evidence type="ECO:0000313" key="7">
    <source>
        <dbReference type="Proteomes" id="UP001501020"/>
    </source>
</evidence>
<evidence type="ECO:0000256" key="2">
    <source>
        <dbReference type="ARBA" id="ARBA00023125"/>
    </source>
</evidence>
<keyword evidence="1" id="KW-0805">Transcription regulation</keyword>
<dbReference type="Gene3D" id="1.10.357.10">
    <property type="entry name" value="Tetracycline Repressor, domain 2"/>
    <property type="match status" value="1"/>
</dbReference>
<dbReference type="Pfam" id="PF21597">
    <property type="entry name" value="TetR_C_43"/>
    <property type="match status" value="1"/>
</dbReference>
<comment type="caution">
    <text evidence="6">The sequence shown here is derived from an EMBL/GenBank/DDBJ whole genome shotgun (WGS) entry which is preliminary data.</text>
</comment>
<accession>A0ABN2YHR8</accession>
<dbReference type="SUPFAM" id="SSF48498">
    <property type="entry name" value="Tetracyclin repressor-like, C-terminal domain"/>
    <property type="match status" value="1"/>
</dbReference>
<gene>
    <name evidence="6" type="ORF">GCM10009727_16470</name>
</gene>
<sequence>MPRADAQRNVEALLAAAKEEFATRGVDVNVRTIAARAGVTTPTLYRHFPRRSDLITAVFHREVEACVAQAPQLAAANDPDEALELWIQYYARFIMTKRGLAAALHMGDRAFEALPSYFEQELGPVLQALLDAAVATGAIRADVEPLDLLSAVAKLCIPPIGTNDTARANRMIALLIDGLRYGADPGPTQRELGLSSSPQASVE</sequence>
<organism evidence="6 7">
    <name type="scientific">Actinomadura napierensis</name>
    <dbReference type="NCBI Taxonomy" id="267854"/>
    <lineage>
        <taxon>Bacteria</taxon>
        <taxon>Bacillati</taxon>
        <taxon>Actinomycetota</taxon>
        <taxon>Actinomycetes</taxon>
        <taxon>Streptosporangiales</taxon>
        <taxon>Thermomonosporaceae</taxon>
        <taxon>Actinomadura</taxon>
    </lineage>
</organism>
<dbReference type="PRINTS" id="PR00455">
    <property type="entry name" value="HTHTETR"/>
</dbReference>
<dbReference type="Proteomes" id="UP001501020">
    <property type="component" value="Unassembled WGS sequence"/>
</dbReference>
<dbReference type="PANTHER" id="PTHR30055:SF234">
    <property type="entry name" value="HTH-TYPE TRANSCRIPTIONAL REGULATOR BETI"/>
    <property type="match status" value="1"/>
</dbReference>
<keyword evidence="3" id="KW-0804">Transcription</keyword>
<evidence type="ECO:0000256" key="3">
    <source>
        <dbReference type="ARBA" id="ARBA00023163"/>
    </source>
</evidence>
<evidence type="ECO:0000256" key="4">
    <source>
        <dbReference type="PROSITE-ProRule" id="PRU00335"/>
    </source>
</evidence>
<evidence type="ECO:0000256" key="1">
    <source>
        <dbReference type="ARBA" id="ARBA00023015"/>
    </source>
</evidence>
<feature type="DNA-binding region" description="H-T-H motif" evidence="4">
    <location>
        <begin position="29"/>
        <end position="48"/>
    </location>
</feature>
<dbReference type="EMBL" id="BAAAMR010000010">
    <property type="protein sequence ID" value="GAA2126999.1"/>
    <property type="molecule type" value="Genomic_DNA"/>
</dbReference>
<dbReference type="RefSeq" id="WP_344263222.1">
    <property type="nucleotide sequence ID" value="NZ_BAAAMR010000010.1"/>
</dbReference>
<dbReference type="InterPro" id="IPR050109">
    <property type="entry name" value="HTH-type_TetR-like_transc_reg"/>
</dbReference>
<evidence type="ECO:0000313" key="6">
    <source>
        <dbReference type="EMBL" id="GAA2126999.1"/>
    </source>
</evidence>
<protein>
    <submittedName>
        <fullName evidence="6">TetR/AcrR family transcriptional regulator</fullName>
    </submittedName>
</protein>
<dbReference type="InterPro" id="IPR036271">
    <property type="entry name" value="Tet_transcr_reg_TetR-rel_C_sf"/>
</dbReference>
<keyword evidence="2 4" id="KW-0238">DNA-binding</keyword>
<keyword evidence="7" id="KW-1185">Reference proteome</keyword>
<reference evidence="6 7" key="1">
    <citation type="journal article" date="2019" name="Int. J. Syst. Evol. Microbiol.">
        <title>The Global Catalogue of Microorganisms (GCM) 10K type strain sequencing project: providing services to taxonomists for standard genome sequencing and annotation.</title>
        <authorList>
            <consortium name="The Broad Institute Genomics Platform"/>
            <consortium name="The Broad Institute Genome Sequencing Center for Infectious Disease"/>
            <person name="Wu L."/>
            <person name="Ma J."/>
        </authorList>
    </citation>
    <scope>NUCLEOTIDE SEQUENCE [LARGE SCALE GENOMIC DNA]</scope>
    <source>
        <strain evidence="6 7">JCM 13850</strain>
    </source>
</reference>
<proteinExistence type="predicted"/>
<dbReference type="Pfam" id="PF00440">
    <property type="entry name" value="TetR_N"/>
    <property type="match status" value="1"/>
</dbReference>
<dbReference type="PROSITE" id="PS50977">
    <property type="entry name" value="HTH_TETR_2"/>
    <property type="match status" value="1"/>
</dbReference>